<dbReference type="AlphaFoldDB" id="A0A6G1DVQ0"/>
<sequence>MRRRSPCIVAVPCFGPFVSGVHTYTNNTHAANDTLVYRKKHPSMVIPSARDMNVVLATPHVSRFAAMLRLVPCAAHAASVARSQASSQRCIGRRHGPKLDGEAMQQRNCASEVSVTGNAAGADWYERATAEVVGEKLGDEGDTDGDGGIQETALFDSMLALLNSNEHDGVNA</sequence>
<reference evidence="1 2" key="1">
    <citation type="submission" date="2019-11" db="EMBL/GenBank/DDBJ databases">
        <title>Whole genome sequence of Oryza granulata.</title>
        <authorList>
            <person name="Li W."/>
        </authorList>
    </citation>
    <scope>NUCLEOTIDE SEQUENCE [LARGE SCALE GENOMIC DNA]</scope>
    <source>
        <strain evidence="2">cv. Menghai</strain>
        <tissue evidence="1">Leaf</tissue>
    </source>
</reference>
<proteinExistence type="predicted"/>
<gene>
    <name evidence="1" type="ORF">E2562_038591</name>
</gene>
<organism evidence="1 2">
    <name type="scientific">Oryza meyeriana var. granulata</name>
    <dbReference type="NCBI Taxonomy" id="110450"/>
    <lineage>
        <taxon>Eukaryota</taxon>
        <taxon>Viridiplantae</taxon>
        <taxon>Streptophyta</taxon>
        <taxon>Embryophyta</taxon>
        <taxon>Tracheophyta</taxon>
        <taxon>Spermatophyta</taxon>
        <taxon>Magnoliopsida</taxon>
        <taxon>Liliopsida</taxon>
        <taxon>Poales</taxon>
        <taxon>Poaceae</taxon>
        <taxon>BOP clade</taxon>
        <taxon>Oryzoideae</taxon>
        <taxon>Oryzeae</taxon>
        <taxon>Oryzinae</taxon>
        <taxon>Oryza</taxon>
        <taxon>Oryza meyeriana</taxon>
    </lineage>
</organism>
<comment type="caution">
    <text evidence="1">The sequence shown here is derived from an EMBL/GenBank/DDBJ whole genome shotgun (WGS) entry which is preliminary data.</text>
</comment>
<dbReference type="EMBL" id="SPHZ02000006">
    <property type="protein sequence ID" value="KAF0915743.1"/>
    <property type="molecule type" value="Genomic_DNA"/>
</dbReference>
<protein>
    <submittedName>
        <fullName evidence="1">Uncharacterized protein</fullName>
    </submittedName>
</protein>
<evidence type="ECO:0000313" key="2">
    <source>
        <dbReference type="Proteomes" id="UP000479710"/>
    </source>
</evidence>
<accession>A0A6G1DVQ0</accession>
<evidence type="ECO:0000313" key="1">
    <source>
        <dbReference type="EMBL" id="KAF0915743.1"/>
    </source>
</evidence>
<keyword evidence="2" id="KW-1185">Reference proteome</keyword>
<dbReference type="Proteomes" id="UP000479710">
    <property type="component" value="Unassembled WGS sequence"/>
</dbReference>
<name>A0A6G1DVQ0_9ORYZ</name>